<feature type="domain" description="Rad50/SbcC-type AAA" evidence="1">
    <location>
        <begin position="19"/>
        <end position="79"/>
    </location>
</feature>
<keyword evidence="3" id="KW-1185">Reference proteome</keyword>
<dbReference type="Pfam" id="PF13476">
    <property type="entry name" value="AAA_23"/>
    <property type="match status" value="1"/>
</dbReference>
<organism evidence="2 3">
    <name type="scientific">Peptoniphilus olsenii</name>
    <dbReference type="NCBI Taxonomy" id="411570"/>
    <lineage>
        <taxon>Bacteria</taxon>
        <taxon>Bacillati</taxon>
        <taxon>Bacillota</taxon>
        <taxon>Tissierellia</taxon>
        <taxon>Tissierellales</taxon>
        <taxon>Peptoniphilaceae</taxon>
        <taxon>Peptoniphilus</taxon>
    </lineage>
</organism>
<sequence length="98" mass="11242">MFIDNICIRWSEIDECSYLNNIKAINNIKELEFNYPITFFAGENGSGKSTLLEALAIATGFNPEGGTKNYNFAHIILIQIYMKLLDYQEHKKKNGDIF</sequence>
<name>A0ABV2JAD3_9FIRM</name>
<dbReference type="Gene3D" id="3.40.50.300">
    <property type="entry name" value="P-loop containing nucleotide triphosphate hydrolases"/>
    <property type="match status" value="1"/>
</dbReference>
<evidence type="ECO:0000313" key="2">
    <source>
        <dbReference type="EMBL" id="MET3617745.1"/>
    </source>
</evidence>
<dbReference type="Proteomes" id="UP001549162">
    <property type="component" value="Unassembled WGS sequence"/>
</dbReference>
<dbReference type="SUPFAM" id="SSF52540">
    <property type="entry name" value="P-loop containing nucleoside triphosphate hydrolases"/>
    <property type="match status" value="1"/>
</dbReference>
<evidence type="ECO:0000259" key="1">
    <source>
        <dbReference type="Pfam" id="PF13476"/>
    </source>
</evidence>
<protein>
    <submittedName>
        <fullName evidence="2">ATPase</fullName>
    </submittedName>
</protein>
<dbReference type="InterPro" id="IPR038729">
    <property type="entry name" value="Rad50/SbcC_AAA"/>
</dbReference>
<dbReference type="EMBL" id="JBEPMA010000008">
    <property type="protein sequence ID" value="MET3617745.1"/>
    <property type="molecule type" value="Genomic_DNA"/>
</dbReference>
<gene>
    <name evidence="2" type="ORF">ABID14_001379</name>
</gene>
<dbReference type="RefSeq" id="WP_354368477.1">
    <property type="nucleotide sequence ID" value="NZ_JBEPMA010000008.1"/>
</dbReference>
<proteinExistence type="predicted"/>
<accession>A0ABV2JAD3</accession>
<reference evidence="2 3" key="1">
    <citation type="submission" date="2024-06" db="EMBL/GenBank/DDBJ databases">
        <title>Genomic Encyclopedia of Type Strains, Phase IV (KMG-IV): sequencing the most valuable type-strain genomes for metagenomic binning, comparative biology and taxonomic classification.</title>
        <authorList>
            <person name="Goeker M."/>
        </authorList>
    </citation>
    <scope>NUCLEOTIDE SEQUENCE [LARGE SCALE GENOMIC DNA]</scope>
    <source>
        <strain evidence="2 3">DSM 21460</strain>
    </source>
</reference>
<comment type="caution">
    <text evidence="2">The sequence shown here is derived from an EMBL/GenBank/DDBJ whole genome shotgun (WGS) entry which is preliminary data.</text>
</comment>
<evidence type="ECO:0000313" key="3">
    <source>
        <dbReference type="Proteomes" id="UP001549162"/>
    </source>
</evidence>
<dbReference type="InterPro" id="IPR027417">
    <property type="entry name" value="P-loop_NTPase"/>
</dbReference>